<accession>A0AA41R5N2</accession>
<dbReference type="SUPFAM" id="SSF48295">
    <property type="entry name" value="TrpR-like"/>
    <property type="match status" value="1"/>
</dbReference>
<evidence type="ECO:0000313" key="4">
    <source>
        <dbReference type="Proteomes" id="UP001165427"/>
    </source>
</evidence>
<dbReference type="SMART" id="SM01321">
    <property type="entry name" value="Y1_Tnp"/>
    <property type="match status" value="1"/>
</dbReference>
<dbReference type="GO" id="GO:0004803">
    <property type="term" value="F:transposase activity"/>
    <property type="evidence" value="ECO:0007669"/>
    <property type="project" value="InterPro"/>
</dbReference>
<dbReference type="PANTHER" id="PTHR34322:SF2">
    <property type="entry name" value="TRANSPOSASE IS200-LIKE DOMAIN-CONTAINING PROTEIN"/>
    <property type="match status" value="1"/>
</dbReference>
<dbReference type="SUPFAM" id="SSF143422">
    <property type="entry name" value="Transposase IS200-like"/>
    <property type="match status" value="1"/>
</dbReference>
<dbReference type="GO" id="GO:0006270">
    <property type="term" value="P:DNA replication initiation"/>
    <property type="evidence" value="ECO:0007669"/>
    <property type="project" value="InterPro"/>
</dbReference>
<dbReference type="Proteomes" id="UP001165427">
    <property type="component" value="Unassembled WGS sequence"/>
</dbReference>
<dbReference type="Pfam" id="PF01797">
    <property type="entry name" value="Y1_Tnp"/>
    <property type="match status" value="1"/>
</dbReference>
<dbReference type="PANTHER" id="PTHR34322">
    <property type="entry name" value="TRANSPOSASE, Y1_TNP DOMAIN-CONTAINING"/>
    <property type="match status" value="1"/>
</dbReference>
<dbReference type="GO" id="GO:0006313">
    <property type="term" value="P:DNA transposition"/>
    <property type="evidence" value="ECO:0007669"/>
    <property type="project" value="InterPro"/>
</dbReference>
<evidence type="ECO:0000313" key="3">
    <source>
        <dbReference type="EMBL" id="MCJ8502251.1"/>
    </source>
</evidence>
<feature type="domain" description="Transposase IS200-like" evidence="2">
    <location>
        <begin position="9"/>
        <end position="123"/>
    </location>
</feature>
<gene>
    <name evidence="3" type="ORF">MRX98_16830</name>
</gene>
<reference evidence="3" key="1">
    <citation type="submission" date="2022-04" db="EMBL/GenBank/DDBJ databases">
        <title>Desulfatitalea alkaliphila sp. nov., a novel anaerobic sulfate-reducing bacterium isolated from terrestrial mud volcano, Taman Peninsula, Russia.</title>
        <authorList>
            <person name="Khomyakova M.A."/>
            <person name="Merkel A.Y."/>
            <person name="Slobodkin A.I."/>
        </authorList>
    </citation>
    <scope>NUCLEOTIDE SEQUENCE</scope>
    <source>
        <strain evidence="3">M08but</strain>
    </source>
</reference>
<dbReference type="InterPro" id="IPR002686">
    <property type="entry name" value="Transposase_17"/>
</dbReference>
<name>A0AA41R5N2_9BACT</name>
<dbReference type="GO" id="GO:0043565">
    <property type="term" value="F:sequence-specific DNA binding"/>
    <property type="evidence" value="ECO:0007669"/>
    <property type="project" value="InterPro"/>
</dbReference>
<dbReference type="SMART" id="SM00760">
    <property type="entry name" value="Bac_DnaA_C"/>
    <property type="match status" value="1"/>
</dbReference>
<sequence length="337" mass="38653">MPRKARIDAPGALHHVIVRGLNRQTIFADPSDHRFFLERLAQLLDESGTRCFAWALLPNHFHLLLQTGHHPLTFLMQKLLTAHAVRFNRRHERVGHLFQNRYRSILCQEEPYLLELVRYIHLNPLRAGLVADLRALRTYAYCGHGVLLGRLQHPWQDRHTILARFGVTENAARRRYDQFVAKGVAMGRRSDLAGGGLLRSQGGWAAIKANRRVGDYQKGDERILGDGRFVDRALERAEERLQNRFRLQQAGYDLDKLIAMVADCLQITPAMVLDRQRDRRRTTARDLLCFLATDRLGVTQATLAQRLHRSQSAISHAAARGRALMARDAYPVLNRLF</sequence>
<dbReference type="GO" id="GO:0005524">
    <property type="term" value="F:ATP binding"/>
    <property type="evidence" value="ECO:0007669"/>
    <property type="project" value="InterPro"/>
</dbReference>
<dbReference type="Gene3D" id="3.30.70.1290">
    <property type="entry name" value="Transposase IS200-like"/>
    <property type="match status" value="1"/>
</dbReference>
<dbReference type="EMBL" id="JALJRB010000023">
    <property type="protein sequence ID" value="MCJ8502251.1"/>
    <property type="molecule type" value="Genomic_DNA"/>
</dbReference>
<protein>
    <submittedName>
        <fullName evidence="3">Transposase</fullName>
    </submittedName>
</protein>
<comment type="caution">
    <text evidence="3">The sequence shown here is derived from an EMBL/GenBank/DDBJ whole genome shotgun (WGS) entry which is preliminary data.</text>
</comment>
<dbReference type="InterPro" id="IPR036515">
    <property type="entry name" value="Transposase_17_sf"/>
</dbReference>
<feature type="domain" description="Chromosomal replication initiator DnaA C-terminal" evidence="1">
    <location>
        <begin position="253"/>
        <end position="321"/>
    </location>
</feature>
<evidence type="ECO:0000259" key="1">
    <source>
        <dbReference type="SMART" id="SM00760"/>
    </source>
</evidence>
<dbReference type="AlphaFoldDB" id="A0AA41R5N2"/>
<dbReference type="InterPro" id="IPR010921">
    <property type="entry name" value="Trp_repressor/repl_initiator"/>
</dbReference>
<dbReference type="RefSeq" id="WP_246912759.1">
    <property type="nucleotide sequence ID" value="NZ_JALJRB010000023.1"/>
</dbReference>
<proteinExistence type="predicted"/>
<organism evidence="3 4">
    <name type="scientific">Desulfatitalea alkaliphila</name>
    <dbReference type="NCBI Taxonomy" id="2929485"/>
    <lineage>
        <taxon>Bacteria</taxon>
        <taxon>Pseudomonadati</taxon>
        <taxon>Thermodesulfobacteriota</taxon>
        <taxon>Desulfobacteria</taxon>
        <taxon>Desulfobacterales</taxon>
        <taxon>Desulfosarcinaceae</taxon>
        <taxon>Desulfatitalea</taxon>
    </lineage>
</organism>
<dbReference type="InterPro" id="IPR013159">
    <property type="entry name" value="DnaA_C"/>
</dbReference>
<keyword evidence="4" id="KW-1185">Reference proteome</keyword>
<dbReference type="GO" id="GO:0006275">
    <property type="term" value="P:regulation of DNA replication"/>
    <property type="evidence" value="ECO:0007669"/>
    <property type="project" value="InterPro"/>
</dbReference>
<dbReference type="Gene3D" id="1.10.1750.10">
    <property type="match status" value="1"/>
</dbReference>
<evidence type="ECO:0000259" key="2">
    <source>
        <dbReference type="SMART" id="SM01321"/>
    </source>
</evidence>